<evidence type="ECO:0000313" key="9">
    <source>
        <dbReference type="WBParaSite" id="L893_g32650.t4"/>
    </source>
</evidence>
<comment type="similarity">
    <text evidence="2">Belongs to the sulfatase family.</text>
</comment>
<keyword evidence="4" id="KW-0106">Calcium</keyword>
<dbReference type="WBParaSite" id="L893_g32650.t4">
    <property type="protein sequence ID" value="L893_g32650.t4"/>
    <property type="gene ID" value="L893_g32650"/>
</dbReference>
<dbReference type="InterPro" id="IPR000917">
    <property type="entry name" value="Sulfatase_N"/>
</dbReference>
<dbReference type="Gene3D" id="3.40.720.10">
    <property type="entry name" value="Alkaline Phosphatase, subunit A"/>
    <property type="match status" value="1"/>
</dbReference>
<evidence type="ECO:0000259" key="7">
    <source>
        <dbReference type="Pfam" id="PF00884"/>
    </source>
</evidence>
<evidence type="ECO:0000313" key="8">
    <source>
        <dbReference type="Proteomes" id="UP000095287"/>
    </source>
</evidence>
<reference evidence="9" key="1">
    <citation type="submission" date="2016-11" db="UniProtKB">
        <authorList>
            <consortium name="WormBaseParasite"/>
        </authorList>
    </citation>
    <scope>IDENTIFICATION</scope>
</reference>
<dbReference type="Pfam" id="PF00884">
    <property type="entry name" value="Sulfatase"/>
    <property type="match status" value="1"/>
</dbReference>
<feature type="chain" id="PRO_5009314262" evidence="6">
    <location>
        <begin position="18"/>
        <end position="89"/>
    </location>
</feature>
<evidence type="ECO:0000256" key="4">
    <source>
        <dbReference type="ARBA" id="ARBA00022837"/>
    </source>
</evidence>
<dbReference type="Proteomes" id="UP000095287">
    <property type="component" value="Unplaced"/>
</dbReference>
<evidence type="ECO:0000256" key="5">
    <source>
        <dbReference type="ARBA" id="ARBA00023180"/>
    </source>
</evidence>
<accession>A0A1I8A432</accession>
<proteinExistence type="inferred from homology"/>
<feature type="domain" description="Sulfatase N-terminal" evidence="7">
    <location>
        <begin position="20"/>
        <end position="86"/>
    </location>
</feature>
<dbReference type="InterPro" id="IPR047115">
    <property type="entry name" value="ARSB"/>
</dbReference>
<evidence type="ECO:0000256" key="6">
    <source>
        <dbReference type="SAM" id="SignalP"/>
    </source>
</evidence>
<keyword evidence="6" id="KW-0732">Signal</keyword>
<dbReference type="AlphaFoldDB" id="A0A1I8A432"/>
<evidence type="ECO:0000256" key="2">
    <source>
        <dbReference type="ARBA" id="ARBA00008779"/>
    </source>
</evidence>
<comment type="cofactor">
    <cofactor evidence="1">
        <name>Ca(2+)</name>
        <dbReference type="ChEBI" id="CHEBI:29108"/>
    </cofactor>
</comment>
<evidence type="ECO:0000256" key="1">
    <source>
        <dbReference type="ARBA" id="ARBA00001913"/>
    </source>
</evidence>
<dbReference type="GO" id="GO:0046872">
    <property type="term" value="F:metal ion binding"/>
    <property type="evidence" value="ECO:0007669"/>
    <property type="project" value="UniProtKB-KW"/>
</dbReference>
<dbReference type="PANTHER" id="PTHR10342">
    <property type="entry name" value="ARYLSULFATASE"/>
    <property type="match status" value="1"/>
</dbReference>
<dbReference type="GO" id="GO:0008484">
    <property type="term" value="F:sulfuric ester hydrolase activity"/>
    <property type="evidence" value="ECO:0007669"/>
    <property type="project" value="InterPro"/>
</dbReference>
<protein>
    <submittedName>
        <fullName evidence="9">Sulfatase domain-containing protein</fullName>
    </submittedName>
</protein>
<dbReference type="InterPro" id="IPR017850">
    <property type="entry name" value="Alkaline_phosphatase_core_sf"/>
</dbReference>
<dbReference type="PANTHER" id="PTHR10342:SF274">
    <property type="entry name" value="ARYLSULFATASE B"/>
    <property type="match status" value="1"/>
</dbReference>
<sequence length="89" mass="10161">MLYFLALLVFVIRTSSAVSPNVLLIFADDLGFNDVDWHDRSLRTPFLRSLAFSRHSVQLANSYVNQLCTPTRSALMTGYYPFRTGTQVR</sequence>
<organism evidence="8 9">
    <name type="scientific">Steinernema glaseri</name>
    <dbReference type="NCBI Taxonomy" id="37863"/>
    <lineage>
        <taxon>Eukaryota</taxon>
        <taxon>Metazoa</taxon>
        <taxon>Ecdysozoa</taxon>
        <taxon>Nematoda</taxon>
        <taxon>Chromadorea</taxon>
        <taxon>Rhabditida</taxon>
        <taxon>Tylenchina</taxon>
        <taxon>Panagrolaimomorpha</taxon>
        <taxon>Strongyloidoidea</taxon>
        <taxon>Steinernematidae</taxon>
        <taxon>Steinernema</taxon>
    </lineage>
</organism>
<name>A0A1I8A432_9BILA</name>
<keyword evidence="3" id="KW-0479">Metal-binding</keyword>
<evidence type="ECO:0000256" key="3">
    <source>
        <dbReference type="ARBA" id="ARBA00022723"/>
    </source>
</evidence>
<dbReference type="SUPFAM" id="SSF53649">
    <property type="entry name" value="Alkaline phosphatase-like"/>
    <property type="match status" value="1"/>
</dbReference>
<feature type="signal peptide" evidence="6">
    <location>
        <begin position="1"/>
        <end position="17"/>
    </location>
</feature>
<keyword evidence="5" id="KW-0325">Glycoprotein</keyword>
<keyword evidence="8" id="KW-1185">Reference proteome</keyword>